<dbReference type="InterPro" id="IPR036908">
    <property type="entry name" value="RlpA-like_sf"/>
</dbReference>
<keyword evidence="3 4" id="KW-0961">Cell wall biogenesis/degradation</keyword>
<dbReference type="HAMAP" id="MF_02071">
    <property type="entry name" value="RlpA"/>
    <property type="match status" value="1"/>
</dbReference>
<dbReference type="SUPFAM" id="SSF110997">
    <property type="entry name" value="Sporulation related repeat"/>
    <property type="match status" value="1"/>
</dbReference>
<dbReference type="InterPro" id="IPR036680">
    <property type="entry name" value="SPOR-like_sf"/>
</dbReference>
<dbReference type="PANTHER" id="PTHR34183:SF8">
    <property type="entry name" value="ENDOLYTIC PEPTIDOGLYCAN TRANSGLYCOSYLASE RLPA-RELATED"/>
    <property type="match status" value="1"/>
</dbReference>
<dbReference type="Gene3D" id="2.40.40.10">
    <property type="entry name" value="RlpA-like domain"/>
    <property type="match status" value="1"/>
</dbReference>
<keyword evidence="7" id="KW-0449">Lipoprotein</keyword>
<dbReference type="GO" id="GO:0042834">
    <property type="term" value="F:peptidoglycan binding"/>
    <property type="evidence" value="ECO:0007669"/>
    <property type="project" value="InterPro"/>
</dbReference>
<dbReference type="Proteomes" id="UP000245533">
    <property type="component" value="Unassembled WGS sequence"/>
</dbReference>
<comment type="caution">
    <text evidence="7">The sequence shown here is derived from an EMBL/GenBank/DDBJ whole genome shotgun (WGS) entry which is preliminary data.</text>
</comment>
<dbReference type="EMBL" id="QGGB01000005">
    <property type="protein sequence ID" value="PWN06764.1"/>
    <property type="molecule type" value="Genomic_DNA"/>
</dbReference>
<keyword evidence="2 4" id="KW-0456">Lyase</keyword>
<dbReference type="Pfam" id="PF05036">
    <property type="entry name" value="SPOR"/>
    <property type="match status" value="1"/>
</dbReference>
<dbReference type="OrthoDB" id="9779128at2"/>
<dbReference type="Gene3D" id="3.30.70.1070">
    <property type="entry name" value="Sporulation related repeat"/>
    <property type="match status" value="1"/>
</dbReference>
<evidence type="ECO:0000259" key="6">
    <source>
        <dbReference type="PROSITE" id="PS51724"/>
    </source>
</evidence>
<keyword evidence="1 4" id="KW-0732">Signal</keyword>
<dbReference type="InterPro" id="IPR034718">
    <property type="entry name" value="RlpA"/>
</dbReference>
<keyword evidence="8" id="KW-1185">Reference proteome</keyword>
<dbReference type="AlphaFoldDB" id="A0A316TW58"/>
<feature type="signal peptide" evidence="4">
    <location>
        <begin position="1"/>
        <end position="17"/>
    </location>
</feature>
<dbReference type="InterPro" id="IPR009009">
    <property type="entry name" value="RlpA-like_DPBB"/>
</dbReference>
<dbReference type="InterPro" id="IPR012997">
    <property type="entry name" value="RplA"/>
</dbReference>
<accession>A0A316TW58</accession>
<dbReference type="GO" id="GO:0071555">
    <property type="term" value="P:cell wall organization"/>
    <property type="evidence" value="ECO:0007669"/>
    <property type="project" value="UniProtKB-KW"/>
</dbReference>
<feature type="chain" id="PRO_5016472865" description="Probable endolytic peptidoglycan transglycosylase RlpA" evidence="4">
    <location>
        <begin position="18"/>
        <end position="232"/>
    </location>
</feature>
<dbReference type="PROSITE" id="PS51724">
    <property type="entry name" value="SPOR"/>
    <property type="match status" value="1"/>
</dbReference>
<dbReference type="NCBIfam" id="TIGR00413">
    <property type="entry name" value="rlpA"/>
    <property type="match status" value="1"/>
</dbReference>
<reference evidence="7 8" key="1">
    <citation type="submission" date="2018-05" db="EMBL/GenBank/DDBJ databases">
        <title>Rhodohalobacter halophilus gen. nov., sp. nov., a moderately halophilic member of the family Balneolaceae.</title>
        <authorList>
            <person name="Liu Z.-W."/>
        </authorList>
    </citation>
    <scope>NUCLEOTIDE SEQUENCE [LARGE SCALE GENOMIC DNA]</scope>
    <source>
        <strain evidence="7 8">8A47</strain>
    </source>
</reference>
<evidence type="ECO:0000313" key="8">
    <source>
        <dbReference type="Proteomes" id="UP000245533"/>
    </source>
</evidence>
<protein>
    <recommendedName>
        <fullName evidence="4">Probable endolytic peptidoglycan transglycosylase RlpA</fullName>
        <ecNumber evidence="4">4.2.2.-</ecNumber>
    </recommendedName>
</protein>
<evidence type="ECO:0000256" key="4">
    <source>
        <dbReference type="HAMAP-Rule" id="MF_02071"/>
    </source>
</evidence>
<dbReference type="GO" id="GO:0008932">
    <property type="term" value="F:lytic endotransglycosylase activity"/>
    <property type="evidence" value="ECO:0007669"/>
    <property type="project" value="UniProtKB-UniRule"/>
</dbReference>
<proteinExistence type="inferred from homology"/>
<dbReference type="PANTHER" id="PTHR34183">
    <property type="entry name" value="ENDOLYTIC PEPTIDOGLYCAN TRANSGLYCOSYLASE RLPA"/>
    <property type="match status" value="1"/>
</dbReference>
<comment type="function">
    <text evidence="4">Lytic transglycosylase with a strong preference for naked glycan strands that lack stem peptides.</text>
</comment>
<comment type="similarity">
    <text evidence="4 5">Belongs to the RlpA family.</text>
</comment>
<dbReference type="RefSeq" id="WP_109646011.1">
    <property type="nucleotide sequence ID" value="NZ_QGGB01000005.1"/>
</dbReference>
<dbReference type="EC" id="4.2.2.-" evidence="4"/>
<evidence type="ECO:0000256" key="5">
    <source>
        <dbReference type="RuleBase" id="RU003495"/>
    </source>
</evidence>
<gene>
    <name evidence="4" type="primary">rlpA</name>
    <name evidence="7" type="ORF">DDZ15_05680</name>
</gene>
<dbReference type="Pfam" id="PF03330">
    <property type="entry name" value="DPBB_1"/>
    <property type="match status" value="1"/>
</dbReference>
<organism evidence="7 8">
    <name type="scientific">Rhodohalobacter mucosus</name>
    <dbReference type="NCBI Taxonomy" id="2079485"/>
    <lineage>
        <taxon>Bacteria</taxon>
        <taxon>Pseudomonadati</taxon>
        <taxon>Balneolota</taxon>
        <taxon>Balneolia</taxon>
        <taxon>Balneolales</taxon>
        <taxon>Balneolaceae</taxon>
        <taxon>Rhodohalobacter</taxon>
    </lineage>
</organism>
<evidence type="ECO:0000256" key="3">
    <source>
        <dbReference type="ARBA" id="ARBA00023316"/>
    </source>
</evidence>
<feature type="domain" description="SPOR" evidence="6">
    <location>
        <begin position="156"/>
        <end position="230"/>
    </location>
</feature>
<dbReference type="CDD" id="cd22268">
    <property type="entry name" value="DPBB_RlpA-like"/>
    <property type="match status" value="1"/>
</dbReference>
<evidence type="ECO:0000313" key="7">
    <source>
        <dbReference type="EMBL" id="PWN06764.1"/>
    </source>
</evidence>
<dbReference type="GO" id="GO:0000270">
    <property type="term" value="P:peptidoglycan metabolic process"/>
    <property type="evidence" value="ECO:0007669"/>
    <property type="project" value="UniProtKB-UniRule"/>
</dbReference>
<evidence type="ECO:0000256" key="1">
    <source>
        <dbReference type="ARBA" id="ARBA00022729"/>
    </source>
</evidence>
<evidence type="ECO:0000256" key="2">
    <source>
        <dbReference type="ARBA" id="ARBA00023239"/>
    </source>
</evidence>
<name>A0A316TW58_9BACT</name>
<dbReference type="SUPFAM" id="SSF50685">
    <property type="entry name" value="Barwin-like endoglucanases"/>
    <property type="match status" value="1"/>
</dbReference>
<dbReference type="InterPro" id="IPR007730">
    <property type="entry name" value="SPOR-like_dom"/>
</dbReference>
<sequence length="232" mass="25230" precursor="true">MNSASVIVRILSALSIAFLLSSCGVIRTTAPSSTPDAPALSASELETAREIQSGTASWYGPNFHGKLTANGETFNMNDLTAAHRTLPFNTVVQVENVENGRSVVVRINDRGPYVGDRVIDLSRRAAQEIDMENAGTAGVRIFLLKEGDRPVTAQNASSRETFTVQLASFSSEAEALAFSRRVEGTRVEPVPISGTTVYRVYYGRYNLADEAREAQLKLEARGIEGFVKQKEN</sequence>